<dbReference type="EMBL" id="KZ508908">
    <property type="protein sequence ID" value="PKU34664.1"/>
    <property type="molecule type" value="Genomic_DNA"/>
</dbReference>
<dbReference type="AlphaFoldDB" id="A0A2I0TLG1"/>
<gene>
    <name evidence="2" type="ORF">llap_15032</name>
</gene>
<feature type="compositionally biased region" description="Polar residues" evidence="1">
    <location>
        <begin position="58"/>
        <end position="73"/>
    </location>
</feature>
<evidence type="ECO:0000256" key="1">
    <source>
        <dbReference type="SAM" id="MobiDB-lite"/>
    </source>
</evidence>
<proteinExistence type="predicted"/>
<name>A0A2I0TLG1_LIMLA</name>
<reference evidence="3" key="1">
    <citation type="submission" date="2017-11" db="EMBL/GenBank/DDBJ databases">
        <authorList>
            <person name="Lima N.C."/>
            <person name="Parody-Merino A.M."/>
            <person name="Battley P.F."/>
            <person name="Fidler A.E."/>
            <person name="Prosdocimi F."/>
        </authorList>
    </citation>
    <scope>NUCLEOTIDE SEQUENCE [LARGE SCALE GENOMIC DNA]</scope>
</reference>
<feature type="compositionally biased region" description="Basic and acidic residues" evidence="1">
    <location>
        <begin position="39"/>
        <end position="56"/>
    </location>
</feature>
<dbReference type="Proteomes" id="UP000233556">
    <property type="component" value="Unassembled WGS sequence"/>
</dbReference>
<reference evidence="3" key="2">
    <citation type="submission" date="2017-12" db="EMBL/GenBank/DDBJ databases">
        <title>Genome sequence of the Bar-tailed Godwit (Limosa lapponica baueri).</title>
        <authorList>
            <person name="Lima N.C.B."/>
            <person name="Parody-Merino A.M."/>
            <person name="Battley P.F."/>
            <person name="Fidler A.E."/>
            <person name="Prosdocimi F."/>
        </authorList>
    </citation>
    <scope>NUCLEOTIDE SEQUENCE [LARGE SCALE GENOMIC DNA]</scope>
</reference>
<evidence type="ECO:0000313" key="2">
    <source>
        <dbReference type="EMBL" id="PKU34664.1"/>
    </source>
</evidence>
<feature type="region of interest" description="Disordered" evidence="1">
    <location>
        <begin position="21"/>
        <end position="113"/>
    </location>
</feature>
<protein>
    <submittedName>
        <fullName evidence="2">Uncharacterized protein</fullName>
    </submittedName>
</protein>
<accession>A0A2I0TLG1</accession>
<sequence length="113" mass="12283">MEGQVALQFSTEIKMASRERFIRTEDNSQTKSIPLLNTARERAREAKPSIDKEKRQRPGSSGCSGLQKPTITSKAAAPLSGARGEGNKSSDILPANCQRRFETGGVSPALKEH</sequence>
<organism evidence="2 3">
    <name type="scientific">Limosa lapponica baueri</name>
    <dbReference type="NCBI Taxonomy" id="1758121"/>
    <lineage>
        <taxon>Eukaryota</taxon>
        <taxon>Metazoa</taxon>
        <taxon>Chordata</taxon>
        <taxon>Craniata</taxon>
        <taxon>Vertebrata</taxon>
        <taxon>Euteleostomi</taxon>
        <taxon>Archelosauria</taxon>
        <taxon>Archosauria</taxon>
        <taxon>Dinosauria</taxon>
        <taxon>Saurischia</taxon>
        <taxon>Theropoda</taxon>
        <taxon>Coelurosauria</taxon>
        <taxon>Aves</taxon>
        <taxon>Neognathae</taxon>
        <taxon>Neoaves</taxon>
        <taxon>Charadriiformes</taxon>
        <taxon>Scolopacidae</taxon>
        <taxon>Limosa</taxon>
    </lineage>
</organism>
<keyword evidence="3" id="KW-1185">Reference proteome</keyword>
<evidence type="ECO:0000313" key="3">
    <source>
        <dbReference type="Proteomes" id="UP000233556"/>
    </source>
</evidence>